<feature type="binding site" evidence="10">
    <location>
        <begin position="105"/>
        <end position="111"/>
    </location>
    <ligand>
        <name>ATP</name>
        <dbReference type="ChEBI" id="CHEBI:30616"/>
    </ligand>
</feature>
<keyword evidence="2 10" id="KW-0436">Ligase</keyword>
<dbReference type="InterPro" id="IPR035911">
    <property type="entry name" value="MurE/MurF_N"/>
</dbReference>
<dbReference type="Gene3D" id="3.40.1390.10">
    <property type="entry name" value="MurE/MurF, N-terminal domain"/>
    <property type="match status" value="1"/>
</dbReference>
<evidence type="ECO:0000259" key="14">
    <source>
        <dbReference type="Pfam" id="PF08245"/>
    </source>
</evidence>
<dbReference type="InterPro" id="IPR013221">
    <property type="entry name" value="Mur_ligase_cen"/>
</dbReference>
<comment type="subcellular location">
    <subcellularLocation>
        <location evidence="10 11">Cytoplasm</location>
    </subcellularLocation>
</comment>
<keyword evidence="6 10" id="KW-0133">Cell shape</keyword>
<evidence type="ECO:0000256" key="6">
    <source>
        <dbReference type="ARBA" id="ARBA00022960"/>
    </source>
</evidence>
<dbReference type="AlphaFoldDB" id="A0A5M8FRF8"/>
<dbReference type="InterPro" id="IPR004101">
    <property type="entry name" value="Mur_ligase_C"/>
</dbReference>
<sequence>MLSLSESAAMIGGRLTGHDAVYDGVVTDSRGDCRGQLFVALRGERHDGHDHVARAQENGAVAALVEHPLQSDLPQCVVQDTRRGLGRLAAGWRERIPARVVAITGSNGKTTVKEMVAAILSRIGRTRATRGNLNNDIGMPLTLLSARDEDYLVLEMGANHPGEIGYLSAIAQPDAALITNAGRAHLEGFGSVEGVARAKGEIASGLRPDGTFVFPADAPWTALWLALADGRSSLTFGGGTDARIRADADSVRTQWDDDGFRTRFQADIDDEVVAVDLALAGRHNVRNALGAMAVARALGIPSRAMQEGLASLRPVSRRLQPRQCQTPAGTRLRIIDDSYNANPDSLGAAIDVLTDLCRSSTAPNARGLLAMGDFGELGPDSEALHRDMGAAARAAGVDALFAVGALAAAAAAGFGDGGRAFQDQAALVTALRAAAGPEDVLLVKGSRASGMDRVTDALCERETG</sequence>
<dbReference type="GO" id="GO:0009252">
    <property type="term" value="P:peptidoglycan biosynthetic process"/>
    <property type="evidence" value="ECO:0007669"/>
    <property type="project" value="UniProtKB-UniRule"/>
</dbReference>
<dbReference type="EMBL" id="VWXX01000004">
    <property type="protein sequence ID" value="KAA6186756.1"/>
    <property type="molecule type" value="Genomic_DNA"/>
</dbReference>
<dbReference type="GO" id="GO:0071555">
    <property type="term" value="P:cell wall organization"/>
    <property type="evidence" value="ECO:0007669"/>
    <property type="project" value="UniProtKB-KW"/>
</dbReference>
<dbReference type="InterPro" id="IPR005863">
    <property type="entry name" value="UDP-N-AcMur_synth"/>
</dbReference>
<evidence type="ECO:0000256" key="8">
    <source>
        <dbReference type="ARBA" id="ARBA00023306"/>
    </source>
</evidence>
<keyword evidence="8 10" id="KW-0131">Cell cycle</keyword>
<evidence type="ECO:0000256" key="11">
    <source>
        <dbReference type="RuleBase" id="RU004136"/>
    </source>
</evidence>
<dbReference type="HAMAP" id="MF_02019">
    <property type="entry name" value="MurF"/>
    <property type="match status" value="1"/>
</dbReference>
<dbReference type="UniPathway" id="UPA00219"/>
<protein>
    <recommendedName>
        <fullName evidence="10 11">UDP-N-acetylmuramoyl-tripeptide--D-alanyl-D-alanine ligase</fullName>
        <ecNumber evidence="10 11">6.3.2.10</ecNumber>
    </recommendedName>
    <alternativeName>
        <fullName evidence="10">D-alanyl-D-alanine-adding enzyme</fullName>
    </alternativeName>
</protein>
<gene>
    <name evidence="10" type="primary">murF</name>
    <name evidence="15" type="ORF">F2Q65_04420</name>
</gene>
<organism evidence="15 16">
    <name type="scientific">Thiohalocapsa marina</name>
    <dbReference type="NCBI Taxonomy" id="424902"/>
    <lineage>
        <taxon>Bacteria</taxon>
        <taxon>Pseudomonadati</taxon>
        <taxon>Pseudomonadota</taxon>
        <taxon>Gammaproteobacteria</taxon>
        <taxon>Chromatiales</taxon>
        <taxon>Chromatiaceae</taxon>
        <taxon>Thiohalocapsa</taxon>
    </lineage>
</organism>
<feature type="domain" description="Mur ligase central" evidence="14">
    <location>
        <begin position="103"/>
        <end position="295"/>
    </location>
</feature>
<evidence type="ECO:0000256" key="9">
    <source>
        <dbReference type="ARBA" id="ARBA00023316"/>
    </source>
</evidence>
<dbReference type="Gene3D" id="3.40.1190.10">
    <property type="entry name" value="Mur-like, catalytic domain"/>
    <property type="match status" value="1"/>
</dbReference>
<dbReference type="NCBIfam" id="TIGR01143">
    <property type="entry name" value="murF"/>
    <property type="match status" value="1"/>
</dbReference>
<dbReference type="Pfam" id="PF01225">
    <property type="entry name" value="Mur_ligase"/>
    <property type="match status" value="1"/>
</dbReference>
<comment type="caution">
    <text evidence="15">The sequence shown here is derived from an EMBL/GenBank/DDBJ whole genome shotgun (WGS) entry which is preliminary data.</text>
</comment>
<dbReference type="InterPro" id="IPR036615">
    <property type="entry name" value="Mur_ligase_C_dom_sf"/>
</dbReference>
<proteinExistence type="inferred from homology"/>
<keyword evidence="16" id="KW-1185">Reference proteome</keyword>
<evidence type="ECO:0000259" key="13">
    <source>
        <dbReference type="Pfam" id="PF02875"/>
    </source>
</evidence>
<dbReference type="InterPro" id="IPR051046">
    <property type="entry name" value="MurCDEF_CellWall_CoF430Synth"/>
</dbReference>
<dbReference type="SUPFAM" id="SSF53244">
    <property type="entry name" value="MurD-like peptide ligases, peptide-binding domain"/>
    <property type="match status" value="1"/>
</dbReference>
<keyword evidence="5 10" id="KW-0067">ATP-binding</keyword>
<evidence type="ECO:0000259" key="12">
    <source>
        <dbReference type="Pfam" id="PF01225"/>
    </source>
</evidence>
<comment type="catalytic activity">
    <reaction evidence="10 11">
        <text>D-alanyl-D-alanine + UDP-N-acetyl-alpha-D-muramoyl-L-alanyl-gamma-D-glutamyl-meso-2,6-diaminopimelate + ATP = UDP-N-acetyl-alpha-D-muramoyl-L-alanyl-gamma-D-glutamyl-meso-2,6-diaminopimeloyl-D-alanyl-D-alanine + ADP + phosphate + H(+)</text>
        <dbReference type="Rhea" id="RHEA:28374"/>
        <dbReference type="ChEBI" id="CHEBI:15378"/>
        <dbReference type="ChEBI" id="CHEBI:30616"/>
        <dbReference type="ChEBI" id="CHEBI:43474"/>
        <dbReference type="ChEBI" id="CHEBI:57822"/>
        <dbReference type="ChEBI" id="CHEBI:61386"/>
        <dbReference type="ChEBI" id="CHEBI:83905"/>
        <dbReference type="ChEBI" id="CHEBI:456216"/>
        <dbReference type="EC" id="6.3.2.10"/>
    </reaction>
</comment>
<comment type="pathway">
    <text evidence="10 11">Cell wall biogenesis; peptidoglycan biosynthesis.</text>
</comment>
<dbReference type="InterPro" id="IPR036565">
    <property type="entry name" value="Mur-like_cat_sf"/>
</dbReference>
<dbReference type="PANTHER" id="PTHR43024">
    <property type="entry name" value="UDP-N-ACETYLMURAMOYL-TRIPEPTIDE--D-ALANYL-D-ALANINE LIGASE"/>
    <property type="match status" value="1"/>
</dbReference>
<comment type="similarity">
    <text evidence="10">Belongs to the MurCDEF family. MurF subfamily.</text>
</comment>
<keyword evidence="7 10" id="KW-0573">Peptidoglycan synthesis</keyword>
<feature type="domain" description="Mur ligase N-terminal catalytic" evidence="12">
    <location>
        <begin position="22"/>
        <end position="79"/>
    </location>
</feature>
<accession>A0A5M8FRF8</accession>
<dbReference type="OrthoDB" id="9801978at2"/>
<dbReference type="Gene3D" id="3.90.190.20">
    <property type="entry name" value="Mur ligase, C-terminal domain"/>
    <property type="match status" value="1"/>
</dbReference>
<evidence type="ECO:0000313" key="16">
    <source>
        <dbReference type="Proteomes" id="UP000322981"/>
    </source>
</evidence>
<evidence type="ECO:0000256" key="10">
    <source>
        <dbReference type="HAMAP-Rule" id="MF_02019"/>
    </source>
</evidence>
<keyword evidence="4 10" id="KW-0547">Nucleotide-binding</keyword>
<reference evidence="15 16" key="1">
    <citation type="submission" date="2019-09" db="EMBL/GenBank/DDBJ databases">
        <title>Whole-genome sequence of the purple sulfur bacterium Thiohalocapsa marina DSM 19078.</title>
        <authorList>
            <person name="Kyndt J.A."/>
            <person name="Meyer T.E."/>
        </authorList>
    </citation>
    <scope>NUCLEOTIDE SEQUENCE [LARGE SCALE GENOMIC DNA]</scope>
    <source>
        <strain evidence="15 16">DSM 19078</strain>
    </source>
</reference>
<dbReference type="Pfam" id="PF08245">
    <property type="entry name" value="Mur_ligase_M"/>
    <property type="match status" value="1"/>
</dbReference>
<evidence type="ECO:0000256" key="1">
    <source>
        <dbReference type="ARBA" id="ARBA00022490"/>
    </source>
</evidence>
<evidence type="ECO:0000256" key="2">
    <source>
        <dbReference type="ARBA" id="ARBA00022598"/>
    </source>
</evidence>
<evidence type="ECO:0000313" key="15">
    <source>
        <dbReference type="EMBL" id="KAA6186756.1"/>
    </source>
</evidence>
<keyword evidence="3 10" id="KW-0132">Cell division</keyword>
<dbReference type="GO" id="GO:0047480">
    <property type="term" value="F:UDP-N-acetylmuramoyl-tripeptide-D-alanyl-D-alanine ligase activity"/>
    <property type="evidence" value="ECO:0007669"/>
    <property type="project" value="UniProtKB-UniRule"/>
</dbReference>
<dbReference type="SUPFAM" id="SSF63418">
    <property type="entry name" value="MurE/MurF N-terminal domain"/>
    <property type="match status" value="1"/>
</dbReference>
<evidence type="ECO:0000256" key="7">
    <source>
        <dbReference type="ARBA" id="ARBA00022984"/>
    </source>
</evidence>
<dbReference type="GO" id="GO:0008766">
    <property type="term" value="F:UDP-N-acetylmuramoylalanyl-D-glutamyl-2,6-diaminopimelate-D-alanyl-D-alanine ligase activity"/>
    <property type="evidence" value="ECO:0007669"/>
    <property type="project" value="RHEA"/>
</dbReference>
<dbReference type="GO" id="GO:0051301">
    <property type="term" value="P:cell division"/>
    <property type="evidence" value="ECO:0007669"/>
    <property type="project" value="UniProtKB-KW"/>
</dbReference>
<evidence type="ECO:0000256" key="3">
    <source>
        <dbReference type="ARBA" id="ARBA00022618"/>
    </source>
</evidence>
<dbReference type="PANTHER" id="PTHR43024:SF1">
    <property type="entry name" value="UDP-N-ACETYLMURAMOYL-TRIPEPTIDE--D-ALANYL-D-ALANINE LIGASE"/>
    <property type="match status" value="1"/>
</dbReference>
<dbReference type="GO" id="GO:0005737">
    <property type="term" value="C:cytoplasm"/>
    <property type="evidence" value="ECO:0007669"/>
    <property type="project" value="UniProtKB-SubCell"/>
</dbReference>
<evidence type="ECO:0000256" key="5">
    <source>
        <dbReference type="ARBA" id="ARBA00022840"/>
    </source>
</evidence>
<keyword evidence="9 10" id="KW-0961">Cell wall biogenesis/degradation</keyword>
<dbReference type="RefSeq" id="WP_150091082.1">
    <property type="nucleotide sequence ID" value="NZ_VWXX01000004.1"/>
</dbReference>
<dbReference type="EC" id="6.3.2.10" evidence="10 11"/>
<comment type="function">
    <text evidence="10 11">Involved in cell wall formation. Catalyzes the final step in the synthesis of UDP-N-acetylmuramoyl-pentapeptide, the precursor of murein.</text>
</comment>
<dbReference type="GO" id="GO:0005524">
    <property type="term" value="F:ATP binding"/>
    <property type="evidence" value="ECO:0007669"/>
    <property type="project" value="UniProtKB-UniRule"/>
</dbReference>
<dbReference type="Proteomes" id="UP000322981">
    <property type="component" value="Unassembled WGS sequence"/>
</dbReference>
<evidence type="ECO:0000256" key="4">
    <source>
        <dbReference type="ARBA" id="ARBA00022741"/>
    </source>
</evidence>
<dbReference type="GO" id="GO:0008360">
    <property type="term" value="P:regulation of cell shape"/>
    <property type="evidence" value="ECO:0007669"/>
    <property type="project" value="UniProtKB-KW"/>
</dbReference>
<dbReference type="Pfam" id="PF02875">
    <property type="entry name" value="Mur_ligase_C"/>
    <property type="match status" value="1"/>
</dbReference>
<feature type="domain" description="Mur ligase C-terminal" evidence="13">
    <location>
        <begin position="330"/>
        <end position="447"/>
    </location>
</feature>
<keyword evidence="1 10" id="KW-0963">Cytoplasm</keyword>
<dbReference type="InterPro" id="IPR000713">
    <property type="entry name" value="Mur_ligase_N"/>
</dbReference>
<name>A0A5M8FRF8_9GAMM</name>
<dbReference type="SUPFAM" id="SSF53623">
    <property type="entry name" value="MurD-like peptide ligases, catalytic domain"/>
    <property type="match status" value="1"/>
</dbReference>